<accession>A0A0D8JTY7</accession>
<dbReference type="InParanoid" id="A0A0D8JTY7"/>
<dbReference type="EMBL" id="GG704913">
    <property type="protein sequence ID" value="KJF60810.1"/>
    <property type="molecule type" value="Genomic_DNA"/>
</dbReference>
<dbReference type="GeneID" id="24164000"/>
<organism evidence="1 2">
    <name type="scientific">Coccidioides immitis (strain RS)</name>
    <name type="common">Valley fever fungus</name>
    <dbReference type="NCBI Taxonomy" id="246410"/>
    <lineage>
        <taxon>Eukaryota</taxon>
        <taxon>Fungi</taxon>
        <taxon>Dikarya</taxon>
        <taxon>Ascomycota</taxon>
        <taxon>Pezizomycotina</taxon>
        <taxon>Eurotiomycetes</taxon>
        <taxon>Eurotiomycetidae</taxon>
        <taxon>Onygenales</taxon>
        <taxon>Onygenaceae</taxon>
        <taxon>Coccidioides</taxon>
    </lineage>
</organism>
<evidence type="ECO:0000313" key="2">
    <source>
        <dbReference type="Proteomes" id="UP000001261"/>
    </source>
</evidence>
<dbReference type="AlphaFoldDB" id="A0A0D8JTY7"/>
<dbReference type="RefSeq" id="XP_012213986.1">
    <property type="nucleotide sequence ID" value="XM_012358563.1"/>
</dbReference>
<dbReference type="OrthoDB" id="5228066at2759"/>
<dbReference type="Proteomes" id="UP000001261">
    <property type="component" value="Unassembled WGS sequence"/>
</dbReference>
<sequence>MVRKSETKGATDNELLKECKEETNCDCESISWTNLSKGTRIDPPDNTMAIIIDVVHDKGRIRIYKKDSDNHIDGVGIEWTRHKVMVPWNNNWWFRASGSLPVRYIIK</sequence>
<proteinExistence type="predicted"/>
<reference evidence="2" key="2">
    <citation type="journal article" date="2010" name="Genome Res.">
        <title>Population genomic sequencing of Coccidioides fungi reveals recent hybridization and transposon control.</title>
        <authorList>
            <person name="Neafsey D.E."/>
            <person name="Barker B.M."/>
            <person name="Sharpton T.J."/>
            <person name="Stajich J.E."/>
            <person name="Park D.J."/>
            <person name="Whiston E."/>
            <person name="Hung C.-Y."/>
            <person name="McMahan C."/>
            <person name="White J."/>
            <person name="Sykes S."/>
            <person name="Heiman D."/>
            <person name="Young S."/>
            <person name="Zeng Q."/>
            <person name="Abouelleil A."/>
            <person name="Aftuck L."/>
            <person name="Bessette D."/>
            <person name="Brown A."/>
            <person name="FitzGerald M."/>
            <person name="Lui A."/>
            <person name="Macdonald J.P."/>
            <person name="Priest M."/>
            <person name="Orbach M.J."/>
            <person name="Galgiani J.N."/>
            <person name="Kirkland T.N."/>
            <person name="Cole G.T."/>
            <person name="Birren B.W."/>
            <person name="Henn M.R."/>
            <person name="Taylor J.W."/>
            <person name="Rounsley S.D."/>
        </authorList>
    </citation>
    <scope>GENOME REANNOTATION</scope>
    <source>
        <strain evidence="2">RS</strain>
    </source>
</reference>
<evidence type="ECO:0000313" key="1">
    <source>
        <dbReference type="EMBL" id="KJF60810.1"/>
    </source>
</evidence>
<keyword evidence="2" id="KW-1185">Reference proteome</keyword>
<dbReference type="KEGG" id="cim:CIMG_12119"/>
<name>A0A0D8JTY7_COCIM</name>
<gene>
    <name evidence="1" type="ORF">CIMG_12119</name>
</gene>
<dbReference type="VEuPathDB" id="FungiDB:CIMG_12119"/>
<dbReference type="OMA" id="WWFRASG"/>
<reference evidence="2" key="1">
    <citation type="journal article" date="2009" name="Genome Res.">
        <title>Comparative genomic analyses of the human fungal pathogens Coccidioides and their relatives.</title>
        <authorList>
            <person name="Sharpton T.J."/>
            <person name="Stajich J.E."/>
            <person name="Rounsley S.D."/>
            <person name="Gardner M.J."/>
            <person name="Wortman J.R."/>
            <person name="Jordar V.S."/>
            <person name="Maiti R."/>
            <person name="Kodira C.D."/>
            <person name="Neafsey D.E."/>
            <person name="Zeng Q."/>
            <person name="Hung C.-Y."/>
            <person name="McMahan C."/>
            <person name="Muszewska A."/>
            <person name="Grynberg M."/>
            <person name="Mandel M.A."/>
            <person name="Kellner E.M."/>
            <person name="Barker B.M."/>
            <person name="Galgiani J.N."/>
            <person name="Orbach M.J."/>
            <person name="Kirkland T.N."/>
            <person name="Cole G.T."/>
            <person name="Henn M.R."/>
            <person name="Birren B.W."/>
            <person name="Taylor J.W."/>
        </authorList>
    </citation>
    <scope>NUCLEOTIDE SEQUENCE [LARGE SCALE GENOMIC DNA]</scope>
    <source>
        <strain evidence="2">RS</strain>
    </source>
</reference>
<protein>
    <submittedName>
        <fullName evidence="1">Uncharacterized protein</fullName>
    </submittedName>
</protein>